<dbReference type="RefSeq" id="WP_084204276.1">
    <property type="nucleotide sequence ID" value="NZ_CBCSDF010000005.1"/>
</dbReference>
<sequence>MNSAILVGKVRHRRFAHAEHAFSYPMYMMWLDLSELDALNSISSKFGTSGLKLLKFNQADYILTEGESLVERARAKSNALGKPVSSQTKVYLMAQIRCLGFYFSPVNFYFFEDEKGAGFSHMLAEVSNTPWNERHFYLVELNKEVNFKKQFHVSPFMNLDMHYHWKVKPPGSNTLIHIENRKSDELLFDATMTLKKQELNEANINQLLKQFPAMTWSIAKGIYWQALKLFLKKVPFVGHPGRV</sequence>
<name>A0A8I2KQP1_9GAMM</name>
<dbReference type="InterPro" id="IPR010775">
    <property type="entry name" value="DUF1365"/>
</dbReference>
<dbReference type="EMBL" id="CP137579">
    <property type="protein sequence ID" value="WOX31428.1"/>
    <property type="molecule type" value="Genomic_DNA"/>
</dbReference>
<dbReference type="PANTHER" id="PTHR33973:SF4">
    <property type="entry name" value="OS07G0153300 PROTEIN"/>
    <property type="match status" value="1"/>
</dbReference>
<dbReference type="Proteomes" id="UP001304419">
    <property type="component" value="Chromosome 2"/>
</dbReference>
<dbReference type="EMBL" id="WEIA01000007">
    <property type="protein sequence ID" value="NLR22118.1"/>
    <property type="molecule type" value="Genomic_DNA"/>
</dbReference>
<proteinExistence type="predicted"/>
<evidence type="ECO:0000313" key="1">
    <source>
        <dbReference type="EMBL" id="NLR22118.1"/>
    </source>
</evidence>
<dbReference type="Proteomes" id="UP000646877">
    <property type="component" value="Unassembled WGS sequence"/>
</dbReference>
<organism evidence="1 3">
    <name type="scientific">Pseudoalteromonas maricaloris</name>
    <dbReference type="NCBI Taxonomy" id="184924"/>
    <lineage>
        <taxon>Bacteria</taxon>
        <taxon>Pseudomonadati</taxon>
        <taxon>Pseudomonadota</taxon>
        <taxon>Gammaproteobacteria</taxon>
        <taxon>Alteromonadales</taxon>
        <taxon>Pseudoalteromonadaceae</taxon>
        <taxon>Pseudoalteromonas</taxon>
    </lineage>
</organism>
<gene>
    <name evidence="1" type="ORF">F9Y85_12450</name>
    <name evidence="2" type="ORF">R5H13_21035</name>
</gene>
<evidence type="ECO:0000313" key="4">
    <source>
        <dbReference type="Proteomes" id="UP001304419"/>
    </source>
</evidence>
<evidence type="ECO:0000313" key="3">
    <source>
        <dbReference type="Proteomes" id="UP000646877"/>
    </source>
</evidence>
<reference evidence="2 4" key="2">
    <citation type="submission" date="2023-10" db="EMBL/GenBank/DDBJ databases">
        <title>To unveil natural product biosynthetic capacity in Pseudoalteromonas.</title>
        <authorList>
            <person name="Wang J."/>
        </authorList>
    </citation>
    <scope>NUCLEOTIDE SEQUENCE [LARGE SCALE GENOMIC DNA]</scope>
    <source>
        <strain evidence="2 4">DSM 15914</strain>
    </source>
</reference>
<dbReference type="Pfam" id="PF07103">
    <property type="entry name" value="DUF1365"/>
    <property type="match status" value="1"/>
</dbReference>
<accession>A0A8I2KQP1</accession>
<protein>
    <submittedName>
        <fullName evidence="1">DUF1365 domain-containing protein</fullName>
    </submittedName>
</protein>
<reference evidence="1" key="1">
    <citation type="submission" date="2019-10" db="EMBL/GenBank/DDBJ databases">
        <authorList>
            <person name="Paulsen S."/>
        </authorList>
    </citation>
    <scope>NUCLEOTIDE SEQUENCE</scope>
    <source>
        <strain evidence="1">LMG 19692</strain>
    </source>
</reference>
<dbReference type="PANTHER" id="PTHR33973">
    <property type="entry name" value="OS07G0153300 PROTEIN"/>
    <property type="match status" value="1"/>
</dbReference>
<evidence type="ECO:0000313" key="2">
    <source>
        <dbReference type="EMBL" id="WOX31428.1"/>
    </source>
</evidence>
<dbReference type="AlphaFoldDB" id="A0A8I2KQP1"/>
<keyword evidence="4" id="KW-1185">Reference proteome</keyword>